<sequence length="55" mass="6450">MLYHMWVRHHLRPGAFWSLPKGERTLLMAFTLHEIETMNKSPTTSGDRRGGKRGR</sequence>
<keyword evidence="2" id="KW-1185">Reference proteome</keyword>
<evidence type="ECO:0000313" key="2">
    <source>
        <dbReference type="Proteomes" id="UP001500340"/>
    </source>
</evidence>
<gene>
    <name evidence="1" type="ORF">GCM10008933_21840</name>
</gene>
<evidence type="ECO:0000313" key="1">
    <source>
        <dbReference type="EMBL" id="GAA0390554.1"/>
    </source>
</evidence>
<organism evidence="1 2">
    <name type="scientific">Paenibacillus motobuensis</name>
    <dbReference type="NCBI Taxonomy" id="295324"/>
    <lineage>
        <taxon>Bacteria</taxon>
        <taxon>Bacillati</taxon>
        <taxon>Bacillota</taxon>
        <taxon>Bacilli</taxon>
        <taxon>Bacillales</taxon>
        <taxon>Paenibacillaceae</taxon>
        <taxon>Paenibacillus</taxon>
    </lineage>
</organism>
<name>A0ABP3I4J8_9BACL</name>
<reference evidence="2" key="1">
    <citation type="journal article" date="2019" name="Int. J. Syst. Evol. Microbiol.">
        <title>The Global Catalogue of Microorganisms (GCM) 10K type strain sequencing project: providing services to taxonomists for standard genome sequencing and annotation.</title>
        <authorList>
            <consortium name="The Broad Institute Genomics Platform"/>
            <consortium name="The Broad Institute Genome Sequencing Center for Infectious Disease"/>
            <person name="Wu L."/>
            <person name="Ma J."/>
        </authorList>
    </citation>
    <scope>NUCLEOTIDE SEQUENCE [LARGE SCALE GENOMIC DNA]</scope>
    <source>
        <strain evidence="2">JCM 12774</strain>
    </source>
</reference>
<comment type="caution">
    <text evidence="1">The sequence shown here is derived from an EMBL/GenBank/DDBJ whole genome shotgun (WGS) entry which is preliminary data.</text>
</comment>
<dbReference type="EMBL" id="BAAACX010000009">
    <property type="protein sequence ID" value="GAA0390554.1"/>
    <property type="molecule type" value="Genomic_DNA"/>
</dbReference>
<evidence type="ECO:0008006" key="3">
    <source>
        <dbReference type="Google" id="ProtNLM"/>
    </source>
</evidence>
<proteinExistence type="predicted"/>
<accession>A0ABP3I4J8</accession>
<dbReference type="Proteomes" id="UP001500340">
    <property type="component" value="Unassembled WGS sequence"/>
</dbReference>
<protein>
    <recommendedName>
        <fullName evidence="3">Phage tail assembly chaperone</fullName>
    </recommendedName>
</protein>